<organism evidence="1 2">
    <name type="scientific">Babesia bigemina</name>
    <dbReference type="NCBI Taxonomy" id="5866"/>
    <lineage>
        <taxon>Eukaryota</taxon>
        <taxon>Sar</taxon>
        <taxon>Alveolata</taxon>
        <taxon>Apicomplexa</taxon>
        <taxon>Aconoidasida</taxon>
        <taxon>Piroplasmida</taxon>
        <taxon>Babesiidae</taxon>
        <taxon>Babesia</taxon>
    </lineage>
</organism>
<accession>A0A061D543</accession>
<dbReference type="GeneID" id="24563708"/>
<gene>
    <name evidence="1" type="ORF">BBBOND_0203240</name>
</gene>
<keyword evidence="2" id="KW-1185">Reference proteome</keyword>
<proteinExistence type="predicted"/>
<reference evidence="2" key="1">
    <citation type="submission" date="2014-06" db="EMBL/GenBank/DDBJ databases">
        <authorList>
            <person name="Aslett M."/>
            <person name="De Silva N."/>
        </authorList>
    </citation>
    <scope>NUCLEOTIDE SEQUENCE [LARGE SCALE GENOMIC DNA]</scope>
    <source>
        <strain evidence="2">Bond</strain>
    </source>
</reference>
<dbReference type="AlphaFoldDB" id="A0A061D543"/>
<evidence type="ECO:0000313" key="2">
    <source>
        <dbReference type="Proteomes" id="UP000033188"/>
    </source>
</evidence>
<name>A0A061D543_BABBI</name>
<evidence type="ECO:0000313" key="1">
    <source>
        <dbReference type="EMBL" id="CDR95167.1"/>
    </source>
</evidence>
<dbReference type="EMBL" id="LK391708">
    <property type="protein sequence ID" value="CDR95167.1"/>
    <property type="molecule type" value="Genomic_DNA"/>
</dbReference>
<protein>
    <submittedName>
        <fullName evidence="1">Uncharacterized protein</fullName>
    </submittedName>
</protein>
<dbReference type="VEuPathDB" id="PiroplasmaDB:BBBOND_0203240"/>
<dbReference type="KEGG" id="bbig:BBBOND_0203240"/>
<dbReference type="RefSeq" id="XP_012767353.1">
    <property type="nucleotide sequence ID" value="XM_012911899.1"/>
</dbReference>
<sequence>MLSRLDCKVSWCVAAITVTGGLRGRRGGVVSPNYSIHNTDLSTPSRMLKIGVSGQECHQIELLCLFNLVFSACPPFQASPTAERMCQ</sequence>
<dbReference type="Proteomes" id="UP000033188">
    <property type="component" value="Chromosome 2"/>
</dbReference>